<evidence type="ECO:0000313" key="1">
    <source>
        <dbReference type="EMBL" id="WHX09792.1"/>
    </source>
</evidence>
<accession>A0AA95HKS2</accession>
<dbReference type="AlphaFoldDB" id="A0AA95HKS2"/>
<gene>
    <name evidence="1" type="ORF">QNN11_21725</name>
</gene>
<dbReference type="EMBL" id="CP126056">
    <property type="protein sequence ID" value="WHX09792.1"/>
    <property type="molecule type" value="Genomic_DNA"/>
</dbReference>
<protein>
    <submittedName>
        <fullName evidence="1">Uncharacterized protein</fullName>
    </submittedName>
</protein>
<organism evidence="1 2">
    <name type="scientific">Phocaeicola dorei</name>
    <dbReference type="NCBI Taxonomy" id="357276"/>
    <lineage>
        <taxon>Bacteria</taxon>
        <taxon>Pseudomonadati</taxon>
        <taxon>Bacteroidota</taxon>
        <taxon>Bacteroidia</taxon>
        <taxon>Bacteroidales</taxon>
        <taxon>Bacteroidaceae</taxon>
        <taxon>Phocaeicola</taxon>
    </lineage>
</organism>
<proteinExistence type="predicted"/>
<name>A0AA95HKS2_9BACT</name>
<evidence type="ECO:0000313" key="2">
    <source>
        <dbReference type="Proteomes" id="UP001177934"/>
    </source>
</evidence>
<reference evidence="1" key="1">
    <citation type="journal article" date="2023" name="Nat. Commun.">
        <title>Identification of a novel Human Milk Oligosaccharides utilization cluster in the infant gut commensal Bacteroides dorei.</title>
        <authorList>
            <person name="Kijner S."/>
            <person name="Ennis D."/>
            <person name="Shmorak S."/>
            <person name="Florentin A."/>
            <person name="Yassour M."/>
        </authorList>
    </citation>
    <scope>NUCLEOTIDE SEQUENCE</scope>
    <source>
        <strain evidence="1">2</strain>
    </source>
</reference>
<dbReference type="Proteomes" id="UP001177934">
    <property type="component" value="Chromosome"/>
</dbReference>
<sequence>MMRYRISDMAERQAALEVCRQLFRQVHSRMLVDRENLDNELVYLNTDNVYSRELGEYFISGCTGLYFMIDVSEPVSLIYDSDEWEE</sequence>